<proteinExistence type="predicted"/>
<dbReference type="InterPro" id="IPR000424">
    <property type="entry name" value="Primosome_PriB/ssb"/>
</dbReference>
<dbReference type="CDD" id="cd04496">
    <property type="entry name" value="SSB_OBF"/>
    <property type="match status" value="1"/>
</dbReference>
<feature type="region of interest" description="Disordered" evidence="3">
    <location>
        <begin position="123"/>
        <end position="183"/>
    </location>
</feature>
<dbReference type="PROSITE" id="PS50935">
    <property type="entry name" value="SSB"/>
    <property type="match status" value="1"/>
</dbReference>
<dbReference type="SUPFAM" id="SSF50249">
    <property type="entry name" value="Nucleic acid-binding proteins"/>
    <property type="match status" value="1"/>
</dbReference>
<organism evidence="4 5">
    <name type="scientific">Arcanobacterium canis</name>
    <dbReference type="NCBI Taxonomy" id="999183"/>
    <lineage>
        <taxon>Bacteria</taxon>
        <taxon>Bacillati</taxon>
        <taxon>Actinomycetota</taxon>
        <taxon>Actinomycetes</taxon>
        <taxon>Actinomycetales</taxon>
        <taxon>Actinomycetaceae</taxon>
        <taxon>Arcanobacterium</taxon>
    </lineage>
</organism>
<evidence type="ECO:0000313" key="5">
    <source>
        <dbReference type="Proteomes" id="UP001215216"/>
    </source>
</evidence>
<evidence type="ECO:0000256" key="3">
    <source>
        <dbReference type="SAM" id="MobiDB-lite"/>
    </source>
</evidence>
<protein>
    <submittedName>
        <fullName evidence="4">Single-stranded DNA-binding protein</fullName>
    </submittedName>
</protein>
<evidence type="ECO:0000256" key="2">
    <source>
        <dbReference type="PROSITE-ProRule" id="PRU00252"/>
    </source>
</evidence>
<evidence type="ECO:0000256" key="1">
    <source>
        <dbReference type="ARBA" id="ARBA00023125"/>
    </source>
</evidence>
<accession>A0ABY8FXF8</accession>
<keyword evidence="1 2" id="KW-0238">DNA-binding</keyword>
<dbReference type="Gene3D" id="2.40.50.140">
    <property type="entry name" value="Nucleic acid-binding proteins"/>
    <property type="match status" value="1"/>
</dbReference>
<dbReference type="EMBL" id="CP121208">
    <property type="protein sequence ID" value="WFM82922.1"/>
    <property type="molecule type" value="Genomic_DNA"/>
</dbReference>
<name>A0ABY8FXF8_9ACTO</name>
<dbReference type="RefSeq" id="WP_278012348.1">
    <property type="nucleotide sequence ID" value="NZ_CP121208.1"/>
</dbReference>
<gene>
    <name evidence="4" type="ORF">P7079_05830</name>
</gene>
<reference evidence="4 5" key="1">
    <citation type="submission" date="2023-03" db="EMBL/GenBank/DDBJ databases">
        <title>Complete genome of Arcanobacterium canis strain DSM 25104 isolated in 2010 from a canine otitis externa in Germany.</title>
        <authorList>
            <person name="Borowiak M."/>
            <person name="Kreitlow A."/>
            <person name="Malorny B."/>
            <person name="Laemmler C."/>
            <person name="Prenger-Berninghoff E."/>
            <person name="Ploetz M."/>
            <person name="Abdulmawjood A."/>
        </authorList>
    </citation>
    <scope>NUCLEOTIDE SEQUENCE [LARGE SCALE GENOMIC DNA]</scope>
    <source>
        <strain evidence="4 5">DSM 25104</strain>
    </source>
</reference>
<dbReference type="GO" id="GO:0003677">
    <property type="term" value="F:DNA binding"/>
    <property type="evidence" value="ECO:0007669"/>
    <property type="project" value="UniProtKB-KW"/>
</dbReference>
<dbReference type="Pfam" id="PF00436">
    <property type="entry name" value="SSB"/>
    <property type="match status" value="1"/>
</dbReference>
<dbReference type="InterPro" id="IPR012340">
    <property type="entry name" value="NA-bd_OB-fold"/>
</dbReference>
<evidence type="ECO:0000313" key="4">
    <source>
        <dbReference type="EMBL" id="WFM82922.1"/>
    </source>
</evidence>
<keyword evidence="5" id="KW-1185">Reference proteome</keyword>
<sequence>MSNDTIVTIRGFAAADPQVFTNAVDPESGEGYERQCTVFRIGVTPSYYSSASKEFRNGITSWYTVRTYGTLAQNVAESVRRGSALMVRGRLNIRQYTDNEGNPRQENVIIADGVGLDLNSGTGHLIKRRRDPLPAVEGEPSGRGEGVLESDESEHPGDGGVRQQGLSGTHGKNEDFAGNLARV</sequence>
<dbReference type="Proteomes" id="UP001215216">
    <property type="component" value="Chromosome"/>
</dbReference>